<accession>A0ABM8HDS6</accession>
<feature type="compositionally biased region" description="Gly residues" evidence="1">
    <location>
        <begin position="172"/>
        <end position="189"/>
    </location>
</feature>
<sequence length="200" mass="20574">MPRLVRSVDWPGASADRPGERCDVVEPVGSGLIRRCRLVVEPVLSTLDPFGPPGRDAEELDEVGDGLEGRIDGRFASVEVDVPDEEPEELELVDPLLLVDPVLELLLGREELLPVEVEEPLPPEDDPDGVDGVVGVAVGAGPVPGRLGRCCCDVPGASLSDAVPGSRDGRSVGVGRGEGLVPGGPGSGEDAGAVVAEPDG</sequence>
<name>A0ABM8HDS6_9MICO</name>
<feature type="region of interest" description="Disordered" evidence="1">
    <location>
        <begin position="158"/>
        <end position="200"/>
    </location>
</feature>
<dbReference type="EMBL" id="AP027735">
    <property type="protein sequence ID" value="BDZ59143.1"/>
    <property type="molecule type" value="Genomic_DNA"/>
</dbReference>
<reference evidence="2" key="2">
    <citation type="submission" date="2023-02" db="EMBL/GenBank/DDBJ databases">
        <authorList>
            <person name="Sun Q."/>
            <person name="Mori K."/>
        </authorList>
    </citation>
    <scope>NUCLEOTIDE SEQUENCE</scope>
    <source>
        <strain evidence="2">NBRC 110608</strain>
    </source>
</reference>
<gene>
    <name evidence="2" type="ORF">GCM10025872_28000</name>
</gene>
<proteinExistence type="predicted"/>
<evidence type="ECO:0000313" key="2">
    <source>
        <dbReference type="EMBL" id="BDZ59143.1"/>
    </source>
</evidence>
<organism evidence="2">
    <name type="scientific">Barrientosiimonas endolithica</name>
    <dbReference type="NCBI Taxonomy" id="1535208"/>
    <lineage>
        <taxon>Bacteria</taxon>
        <taxon>Bacillati</taxon>
        <taxon>Actinomycetota</taxon>
        <taxon>Actinomycetes</taxon>
        <taxon>Micrococcales</taxon>
        <taxon>Dermacoccaceae</taxon>
        <taxon>Barrientosiimonas</taxon>
    </lineage>
</organism>
<evidence type="ECO:0000256" key="1">
    <source>
        <dbReference type="SAM" id="MobiDB-lite"/>
    </source>
</evidence>
<protein>
    <submittedName>
        <fullName evidence="2">Uncharacterized protein</fullName>
    </submittedName>
</protein>
<reference evidence="2" key="1">
    <citation type="journal article" date="2014" name="Int. J. Syst. Evol. Microbiol.">
        <title>Complete genome of a new Firmicutes species belonging to the dominant human colonic microbiota ('Ruminococcus bicirculans') reveals two chromosomes and a selective capacity to utilize plant glucans.</title>
        <authorList>
            <consortium name="NISC Comparative Sequencing Program"/>
            <person name="Wegmann U."/>
            <person name="Louis P."/>
            <person name="Goesmann A."/>
            <person name="Henrissat B."/>
            <person name="Duncan S.H."/>
            <person name="Flint H.J."/>
        </authorList>
    </citation>
    <scope>NUCLEOTIDE SEQUENCE</scope>
    <source>
        <strain evidence="2">NBRC 110608</strain>
    </source>
</reference>